<feature type="compositionally biased region" description="Polar residues" evidence="1">
    <location>
        <begin position="317"/>
        <end position="328"/>
    </location>
</feature>
<protein>
    <submittedName>
        <fullName evidence="3">Bipolar kinesin KRP-130</fullName>
    </submittedName>
</protein>
<dbReference type="GO" id="GO:0008017">
    <property type="term" value="F:microtubule binding"/>
    <property type="evidence" value="ECO:0007669"/>
    <property type="project" value="InterPro"/>
</dbReference>
<evidence type="ECO:0000313" key="3">
    <source>
        <dbReference type="EMBL" id="JAA85538.1"/>
    </source>
</evidence>
<accession>S4P913</accession>
<feature type="non-terminal residue" evidence="3">
    <location>
        <position position="1"/>
    </location>
</feature>
<feature type="compositionally biased region" description="Basic and acidic residues" evidence="1">
    <location>
        <begin position="305"/>
        <end position="316"/>
    </location>
</feature>
<reference evidence="3" key="1">
    <citation type="journal article" date="2013" name="BMC Genomics">
        <title>Unscrambling butterfly oogenesis.</title>
        <authorList>
            <person name="Carter J.M."/>
            <person name="Baker S.C."/>
            <person name="Pink R."/>
            <person name="Carter D.R."/>
            <person name="Collins A."/>
            <person name="Tomlin J."/>
            <person name="Gibbs M."/>
            <person name="Breuker C.J."/>
        </authorList>
    </citation>
    <scope>NUCLEOTIDE SEQUENCE</scope>
    <source>
        <tissue evidence="3">Ovary</tissue>
    </source>
</reference>
<sequence length="353" mass="39352">EKCREDFSAYEKQLDTCLTSFVDQCERGCTAIKSNVECLSVGTANVVDKVKADLLSDLQEAQIKIHDESTGLIQENKQSMGQLADESDSVLQSMAQHYNRSVDALVGEVNSITTTTIEDLSAVSNGTAHLASSCHAHENQQKHSLTTTHRDIEQFYGNLRQEVARLEELETRCLNQEYAVYNPSGNTPVRADYRYPRTLAATSPHERILSRFRAMRQNSNEDDCIVIENEGEGRSDTESSASEDSAIFAAPSPPTDDTSSNRNHRASNHNHRSSNHNQSANNLNHVASNQNHNGPIVKCTSETDIYFRRRQQDQQGKENTANSLSRNASFKKPSKLPAPASHKKPLYERNSDN</sequence>
<organism evidence="3">
    <name type="scientific">Pararge aegeria</name>
    <name type="common">speckled wood butterfly</name>
    <dbReference type="NCBI Taxonomy" id="116150"/>
    <lineage>
        <taxon>Eukaryota</taxon>
        <taxon>Metazoa</taxon>
        <taxon>Ecdysozoa</taxon>
        <taxon>Arthropoda</taxon>
        <taxon>Hexapoda</taxon>
        <taxon>Insecta</taxon>
        <taxon>Pterygota</taxon>
        <taxon>Neoptera</taxon>
        <taxon>Endopterygota</taxon>
        <taxon>Lepidoptera</taxon>
        <taxon>Glossata</taxon>
        <taxon>Ditrysia</taxon>
        <taxon>Papilionoidea</taxon>
        <taxon>Nymphalidae</taxon>
        <taxon>Satyrinae</taxon>
        <taxon>Satyrini</taxon>
        <taxon>Parargina</taxon>
        <taxon>Pararge</taxon>
    </lineage>
</organism>
<name>S4P913_9NEOP</name>
<dbReference type="Pfam" id="PF13931">
    <property type="entry name" value="Microtub_bind"/>
    <property type="match status" value="1"/>
</dbReference>
<feature type="compositionally biased region" description="Polar residues" evidence="1">
    <location>
        <begin position="283"/>
        <end position="293"/>
    </location>
</feature>
<dbReference type="InterPro" id="IPR025901">
    <property type="entry name" value="Kinesin-assoc_MT-bd_dom"/>
</dbReference>
<proteinExistence type="predicted"/>
<feature type="domain" description="Kinesin-associated microtubule-binding" evidence="2">
    <location>
        <begin position="181"/>
        <end position="283"/>
    </location>
</feature>
<feature type="region of interest" description="Disordered" evidence="1">
    <location>
        <begin position="228"/>
        <end position="353"/>
    </location>
</feature>
<evidence type="ECO:0000259" key="2">
    <source>
        <dbReference type="Pfam" id="PF13931"/>
    </source>
</evidence>
<evidence type="ECO:0000256" key="1">
    <source>
        <dbReference type="SAM" id="MobiDB-lite"/>
    </source>
</evidence>
<reference evidence="3" key="2">
    <citation type="submission" date="2013-05" db="EMBL/GenBank/DDBJ databases">
        <authorList>
            <person name="Carter J.-M."/>
            <person name="Baker S.C."/>
            <person name="Pink R."/>
            <person name="Carter D.R.F."/>
            <person name="Collins A."/>
            <person name="Tomlin J."/>
            <person name="Gibbs M."/>
            <person name="Breuker C.J."/>
        </authorList>
    </citation>
    <scope>NUCLEOTIDE SEQUENCE</scope>
    <source>
        <tissue evidence="3">Ovary</tissue>
    </source>
</reference>
<dbReference type="EMBL" id="GAIX01007022">
    <property type="protein sequence ID" value="JAA85538.1"/>
    <property type="molecule type" value="Transcribed_RNA"/>
</dbReference>
<dbReference type="AlphaFoldDB" id="S4P913"/>
<feature type="compositionally biased region" description="Basic residues" evidence="1">
    <location>
        <begin position="262"/>
        <end position="274"/>
    </location>
</feature>